<evidence type="ECO:0000259" key="17">
    <source>
        <dbReference type="PROSITE" id="PS51918"/>
    </source>
</evidence>
<dbReference type="SUPFAM" id="SSF102114">
    <property type="entry name" value="Radical SAM enzymes"/>
    <property type="match status" value="1"/>
</dbReference>
<dbReference type="SFLD" id="SFLDS00029">
    <property type="entry name" value="Radical_SAM"/>
    <property type="match status" value="1"/>
</dbReference>
<comment type="cofactor">
    <cofactor evidence="2">
        <name>[4Fe-4S] cluster</name>
        <dbReference type="ChEBI" id="CHEBI:49883"/>
    </cofactor>
</comment>
<dbReference type="SUPFAM" id="SSF55040">
    <property type="entry name" value="Molybdenum cofactor biosynthesis protein C, MoaC"/>
    <property type="match status" value="1"/>
</dbReference>
<evidence type="ECO:0000256" key="15">
    <source>
        <dbReference type="ARBA" id="ARBA00048697"/>
    </source>
</evidence>
<dbReference type="SFLD" id="SFLDG01386">
    <property type="entry name" value="main_SPASM_domain-containing"/>
    <property type="match status" value="1"/>
</dbReference>
<dbReference type="GO" id="GO:0046872">
    <property type="term" value="F:metal ion binding"/>
    <property type="evidence" value="ECO:0007669"/>
    <property type="project" value="UniProtKB-KW"/>
</dbReference>
<dbReference type="SFLD" id="SFLDG01383">
    <property type="entry name" value="cyclic_pyranopterin_phosphate"/>
    <property type="match status" value="1"/>
</dbReference>
<evidence type="ECO:0000256" key="10">
    <source>
        <dbReference type="ARBA" id="ARBA00023004"/>
    </source>
</evidence>
<evidence type="ECO:0000313" key="18">
    <source>
        <dbReference type="EnsemblMetazoa" id="tetur01g00300.1"/>
    </source>
</evidence>
<dbReference type="InterPro" id="IPR002820">
    <property type="entry name" value="Mopterin_CF_biosynth-C_dom"/>
</dbReference>
<dbReference type="InterPro" id="IPR013785">
    <property type="entry name" value="Aldolase_TIM"/>
</dbReference>
<accession>T1JPP1</accession>
<feature type="compositionally biased region" description="Basic and acidic residues" evidence="16">
    <location>
        <begin position="381"/>
        <end position="392"/>
    </location>
</feature>
<evidence type="ECO:0000256" key="2">
    <source>
        <dbReference type="ARBA" id="ARBA00001966"/>
    </source>
</evidence>
<evidence type="ECO:0000256" key="9">
    <source>
        <dbReference type="ARBA" id="ARBA00022741"/>
    </source>
</evidence>
<dbReference type="PROSITE" id="PS51918">
    <property type="entry name" value="RADICAL_SAM"/>
    <property type="match status" value="1"/>
</dbReference>
<dbReference type="GO" id="GO:0061798">
    <property type="term" value="F:GTP 3',8'-cyclase activity"/>
    <property type="evidence" value="ECO:0007669"/>
    <property type="project" value="UniProtKB-EC"/>
</dbReference>
<keyword evidence="19" id="KW-1185">Reference proteome</keyword>
<dbReference type="CDD" id="cd01335">
    <property type="entry name" value="Radical_SAM"/>
    <property type="match status" value="1"/>
</dbReference>
<dbReference type="HAMAP" id="MF_01225_B">
    <property type="entry name" value="MoaA_B"/>
    <property type="match status" value="1"/>
</dbReference>
<dbReference type="SFLD" id="SFLDG01067">
    <property type="entry name" value="SPASM/twitch_domain_containing"/>
    <property type="match status" value="1"/>
</dbReference>
<dbReference type="InterPro" id="IPR013483">
    <property type="entry name" value="MoaA"/>
</dbReference>
<reference evidence="19" key="1">
    <citation type="submission" date="2011-08" db="EMBL/GenBank/DDBJ databases">
        <authorList>
            <person name="Rombauts S."/>
        </authorList>
    </citation>
    <scope>NUCLEOTIDE SEQUENCE</scope>
    <source>
        <strain evidence="19">London</strain>
    </source>
</reference>
<evidence type="ECO:0000256" key="16">
    <source>
        <dbReference type="SAM" id="MobiDB-lite"/>
    </source>
</evidence>
<dbReference type="Pfam" id="PF04055">
    <property type="entry name" value="Radical_SAM"/>
    <property type="match status" value="1"/>
</dbReference>
<evidence type="ECO:0000256" key="6">
    <source>
        <dbReference type="ARBA" id="ARBA00022485"/>
    </source>
</evidence>
<dbReference type="UniPathway" id="UPA00344"/>
<dbReference type="InterPro" id="IPR050105">
    <property type="entry name" value="MoCo_biosynth_MoaA/MoaC"/>
</dbReference>
<dbReference type="InterPro" id="IPR006638">
    <property type="entry name" value="Elp3/MiaA/NifB-like_rSAM"/>
</dbReference>
<evidence type="ECO:0000256" key="4">
    <source>
        <dbReference type="ARBA" id="ARBA00008484"/>
    </source>
</evidence>
<evidence type="ECO:0000256" key="7">
    <source>
        <dbReference type="ARBA" id="ARBA00022691"/>
    </source>
</evidence>
<dbReference type="InterPro" id="IPR047594">
    <property type="entry name" value="MoaC_bact/euk"/>
</dbReference>
<keyword evidence="9" id="KW-0547">Nucleotide-binding</keyword>
<dbReference type="AlphaFoldDB" id="T1JPP1"/>
<dbReference type="GO" id="GO:0051539">
    <property type="term" value="F:4 iron, 4 sulfur cluster binding"/>
    <property type="evidence" value="ECO:0007669"/>
    <property type="project" value="UniProtKB-KW"/>
</dbReference>
<comment type="catalytic activity">
    <reaction evidence="1">
        <text>(8S)-3',8-cyclo-7,8-dihydroguanosine 5'-triphosphate = cyclic pyranopterin phosphate + diphosphate</text>
        <dbReference type="Rhea" id="RHEA:49580"/>
        <dbReference type="ChEBI" id="CHEBI:33019"/>
        <dbReference type="ChEBI" id="CHEBI:59648"/>
        <dbReference type="ChEBI" id="CHEBI:131766"/>
        <dbReference type="EC" id="4.6.1.17"/>
    </reaction>
</comment>
<evidence type="ECO:0000256" key="3">
    <source>
        <dbReference type="ARBA" id="ARBA00005046"/>
    </source>
</evidence>
<evidence type="ECO:0000256" key="14">
    <source>
        <dbReference type="ARBA" id="ARBA00023239"/>
    </source>
</evidence>
<reference evidence="18" key="2">
    <citation type="submission" date="2015-06" db="UniProtKB">
        <authorList>
            <consortium name="EnsemblMetazoa"/>
        </authorList>
    </citation>
    <scope>IDENTIFICATION</scope>
</reference>
<evidence type="ECO:0000256" key="1">
    <source>
        <dbReference type="ARBA" id="ARBA00001637"/>
    </source>
</evidence>
<dbReference type="HOGENOM" id="CLU_009273_0_2_1"/>
<comment type="similarity">
    <text evidence="4">In the C-terminal section; belongs to the MoaC family.</text>
</comment>
<name>T1JPP1_TETUR</name>
<keyword evidence="11" id="KW-0411">Iron-sulfur</keyword>
<dbReference type="InterPro" id="IPR040064">
    <property type="entry name" value="MoaA-like"/>
</dbReference>
<evidence type="ECO:0000256" key="11">
    <source>
        <dbReference type="ARBA" id="ARBA00023014"/>
    </source>
</evidence>
<dbReference type="InterPro" id="IPR058240">
    <property type="entry name" value="rSAM_sf"/>
</dbReference>
<keyword evidence="10" id="KW-0408">Iron</keyword>
<dbReference type="NCBIfam" id="TIGR00581">
    <property type="entry name" value="moaC"/>
    <property type="match status" value="1"/>
</dbReference>
<dbReference type="PANTHER" id="PTHR22960">
    <property type="entry name" value="MOLYBDOPTERIN COFACTOR SYNTHESIS PROTEIN A"/>
    <property type="match status" value="1"/>
</dbReference>
<evidence type="ECO:0000313" key="19">
    <source>
        <dbReference type="Proteomes" id="UP000015104"/>
    </source>
</evidence>
<dbReference type="Pfam" id="PF01967">
    <property type="entry name" value="MoaC"/>
    <property type="match status" value="1"/>
</dbReference>
<keyword evidence="6" id="KW-0004">4Fe-4S</keyword>
<dbReference type="STRING" id="32264.T1JPP1"/>
<dbReference type="CDD" id="cd21117">
    <property type="entry name" value="Twitch_MoaA"/>
    <property type="match status" value="1"/>
</dbReference>
<dbReference type="CDD" id="cd01420">
    <property type="entry name" value="MoaC_PE"/>
    <property type="match status" value="1"/>
</dbReference>
<comment type="pathway">
    <text evidence="3">Cofactor biosynthesis; molybdopterin biosynthesis.</text>
</comment>
<dbReference type="GO" id="GO:0061799">
    <property type="term" value="F:cyclic pyranopterin monophosphate synthase activity"/>
    <property type="evidence" value="ECO:0007669"/>
    <property type="project" value="UniProtKB-EC"/>
</dbReference>
<keyword evidence="8" id="KW-0479">Metal-binding</keyword>
<keyword evidence="14" id="KW-0456">Lyase</keyword>
<evidence type="ECO:0000256" key="5">
    <source>
        <dbReference type="ARBA" id="ARBA00009862"/>
    </source>
</evidence>
<evidence type="ECO:0000256" key="8">
    <source>
        <dbReference type="ARBA" id="ARBA00022723"/>
    </source>
</evidence>
<feature type="region of interest" description="Disordered" evidence="16">
    <location>
        <begin position="372"/>
        <end position="399"/>
    </location>
</feature>
<sequence>MLLPLNQLLFKDIAKRYITYSWTHFSTSSSASSSTVKPRFLQDSFGRKHDYLRISLTERCNLRCSYCMPENGVILSPKESLLQRDEIIRLAKLFVASLGVKKIKLTGGEPLVRSDCIQIVADLTALKASGLLNIGITTNGLVLGRSIKKLVESGLDSVNISLDTLRPEKFEFITRRKGFSAVFNSIERCLEADLPKTVKINCVVMRGLNDDEILSFVELTQHKKLEVRFIEYMPFDDNKWSYGKMFPAHEIMATIKSKYEVKSLPKDHPSDTAQLFQVNGFQGKIGFIGSMTQNFCGACNRLRIAANGNLKVCLFGSEEVSLRDPLRSGWSDQEIIKLIQSALSKKRERHAGAINISKSTNKPMILIGGMFSTSPSTTTSKKNDKSDGKGDVSENESQLLDGNQLSHINKYGDAEMVDISDKKVTQRFAHASGTISTGSKVISLIKNNQVKKGDVLSTARIAGILAAKSTSNLIPLCHPLPLTKISLDFTVRETEIEVNCFVTTINRTGVEMEALTGVSIAALTIYDMCKSANKSMVIKDIKLIQKTGGKSDYHVD</sequence>
<protein>
    <recommendedName>
        <fullName evidence="17">Radical SAM core domain-containing protein</fullName>
    </recommendedName>
</protein>
<dbReference type="PANTHER" id="PTHR22960:SF0">
    <property type="entry name" value="MOLYBDENUM COFACTOR BIOSYNTHESIS PROTEIN 1"/>
    <property type="match status" value="1"/>
</dbReference>
<dbReference type="InterPro" id="IPR010505">
    <property type="entry name" value="MoaA_twitch"/>
</dbReference>
<dbReference type="InterPro" id="IPR023045">
    <property type="entry name" value="MoaC"/>
</dbReference>
<dbReference type="EMBL" id="CAEY01000428">
    <property type="status" value="NOT_ANNOTATED_CDS"/>
    <property type="molecule type" value="Genomic_DNA"/>
</dbReference>
<dbReference type="PROSITE" id="PS01305">
    <property type="entry name" value="MOAA_NIFB_PQQE"/>
    <property type="match status" value="1"/>
</dbReference>
<evidence type="ECO:0000256" key="13">
    <source>
        <dbReference type="ARBA" id="ARBA00023150"/>
    </source>
</evidence>
<dbReference type="GO" id="GO:0005525">
    <property type="term" value="F:GTP binding"/>
    <property type="evidence" value="ECO:0007669"/>
    <property type="project" value="UniProtKB-KW"/>
</dbReference>
<dbReference type="eggNOG" id="KOG2876">
    <property type="taxonomic scope" value="Eukaryota"/>
</dbReference>
<dbReference type="GO" id="GO:0006777">
    <property type="term" value="P:Mo-molybdopterin cofactor biosynthetic process"/>
    <property type="evidence" value="ECO:0007669"/>
    <property type="project" value="UniProtKB-KW"/>
</dbReference>
<dbReference type="InterPro" id="IPR036522">
    <property type="entry name" value="MoaC_sf"/>
</dbReference>
<comment type="catalytic activity">
    <reaction evidence="15">
        <text>GTP + AH2 + S-adenosyl-L-methionine = (8S)-3',8-cyclo-7,8-dihydroguanosine 5'-triphosphate + 5'-deoxyadenosine + L-methionine + A + H(+)</text>
        <dbReference type="Rhea" id="RHEA:49576"/>
        <dbReference type="ChEBI" id="CHEBI:13193"/>
        <dbReference type="ChEBI" id="CHEBI:15378"/>
        <dbReference type="ChEBI" id="CHEBI:17319"/>
        <dbReference type="ChEBI" id="CHEBI:17499"/>
        <dbReference type="ChEBI" id="CHEBI:37565"/>
        <dbReference type="ChEBI" id="CHEBI:57844"/>
        <dbReference type="ChEBI" id="CHEBI:59789"/>
        <dbReference type="ChEBI" id="CHEBI:131766"/>
        <dbReference type="EC" id="4.1.99.22"/>
    </reaction>
</comment>
<evidence type="ECO:0000256" key="12">
    <source>
        <dbReference type="ARBA" id="ARBA00023134"/>
    </source>
</evidence>
<dbReference type="InterPro" id="IPR007197">
    <property type="entry name" value="rSAM"/>
</dbReference>
<proteinExistence type="inferred from homology"/>
<dbReference type="Proteomes" id="UP000015104">
    <property type="component" value="Unassembled WGS sequence"/>
</dbReference>
<organism evidence="18 19">
    <name type="scientific">Tetranychus urticae</name>
    <name type="common">Two-spotted spider mite</name>
    <dbReference type="NCBI Taxonomy" id="32264"/>
    <lineage>
        <taxon>Eukaryota</taxon>
        <taxon>Metazoa</taxon>
        <taxon>Ecdysozoa</taxon>
        <taxon>Arthropoda</taxon>
        <taxon>Chelicerata</taxon>
        <taxon>Arachnida</taxon>
        <taxon>Acari</taxon>
        <taxon>Acariformes</taxon>
        <taxon>Trombidiformes</taxon>
        <taxon>Prostigmata</taxon>
        <taxon>Eleutherengona</taxon>
        <taxon>Raphignathae</taxon>
        <taxon>Tetranychoidea</taxon>
        <taxon>Tetranychidae</taxon>
        <taxon>Tetranychus</taxon>
    </lineage>
</organism>
<comment type="similarity">
    <text evidence="5">In the N-terminal section; belongs to the radical SAM superfamily. MoaA family.</text>
</comment>
<dbReference type="NCBIfam" id="TIGR02666">
    <property type="entry name" value="moaA"/>
    <property type="match status" value="1"/>
</dbReference>
<dbReference type="NCBIfam" id="NF006870">
    <property type="entry name" value="PRK09364.1"/>
    <property type="match status" value="1"/>
</dbReference>
<keyword evidence="13" id="KW-0501">Molybdenum cofactor biosynthesis</keyword>
<keyword evidence="12" id="KW-0342">GTP-binding</keyword>
<keyword evidence="7" id="KW-0949">S-adenosyl-L-methionine</keyword>
<dbReference type="SMART" id="SM00729">
    <property type="entry name" value="Elp3"/>
    <property type="match status" value="1"/>
</dbReference>
<dbReference type="Gene3D" id="3.20.20.70">
    <property type="entry name" value="Aldolase class I"/>
    <property type="match status" value="1"/>
</dbReference>
<dbReference type="EnsemblMetazoa" id="tetur01g00300.1">
    <property type="protein sequence ID" value="tetur01g00300.1"/>
    <property type="gene ID" value="tetur01g00300"/>
</dbReference>
<dbReference type="HAMAP" id="MF_01224_B">
    <property type="entry name" value="MoaC_B"/>
    <property type="match status" value="1"/>
</dbReference>
<feature type="domain" description="Radical SAM core" evidence="17">
    <location>
        <begin position="44"/>
        <end position="271"/>
    </location>
</feature>
<dbReference type="InterPro" id="IPR000385">
    <property type="entry name" value="MoaA_NifB_PqqE_Fe-S-bd_CS"/>
</dbReference>
<dbReference type="Gene3D" id="3.30.70.640">
    <property type="entry name" value="Molybdopterin cofactor biosynthesis C (MoaC) domain"/>
    <property type="match status" value="1"/>
</dbReference>
<dbReference type="Pfam" id="PF06463">
    <property type="entry name" value="Mob_synth_C"/>
    <property type="match status" value="1"/>
</dbReference>